<dbReference type="InterPro" id="IPR014825">
    <property type="entry name" value="DNA_alkylation"/>
</dbReference>
<evidence type="ECO:0000313" key="2">
    <source>
        <dbReference type="Proteomes" id="UP000199532"/>
    </source>
</evidence>
<gene>
    <name evidence="1" type="ORF">SAMN04487995_3921</name>
</gene>
<dbReference type="CDD" id="cd06561">
    <property type="entry name" value="AlkD_like"/>
    <property type="match status" value="1"/>
</dbReference>
<dbReference type="RefSeq" id="WP_090337940.1">
    <property type="nucleotide sequence ID" value="NZ_FNXY01000006.1"/>
</dbReference>
<dbReference type="InterPro" id="IPR016024">
    <property type="entry name" value="ARM-type_fold"/>
</dbReference>
<organism evidence="1 2">
    <name type="scientific">Dyadobacter koreensis</name>
    <dbReference type="NCBI Taxonomy" id="408657"/>
    <lineage>
        <taxon>Bacteria</taxon>
        <taxon>Pseudomonadati</taxon>
        <taxon>Bacteroidota</taxon>
        <taxon>Cytophagia</taxon>
        <taxon>Cytophagales</taxon>
        <taxon>Spirosomataceae</taxon>
        <taxon>Dyadobacter</taxon>
    </lineage>
</organism>
<dbReference type="PANTHER" id="PTHR41291">
    <property type="entry name" value="DNA ALKYLATION REPAIR PROTEIN"/>
    <property type="match status" value="1"/>
</dbReference>
<name>A0A1H6XJU4_9BACT</name>
<evidence type="ECO:0000313" key="1">
    <source>
        <dbReference type="EMBL" id="SEJ27804.1"/>
    </source>
</evidence>
<dbReference type="SUPFAM" id="SSF48371">
    <property type="entry name" value="ARM repeat"/>
    <property type="match status" value="1"/>
</dbReference>
<dbReference type="STRING" id="408657.SAMN04487995_3921"/>
<dbReference type="Pfam" id="PF08713">
    <property type="entry name" value="DNA_alkylation"/>
    <property type="match status" value="1"/>
</dbReference>
<keyword evidence="2" id="KW-1185">Reference proteome</keyword>
<dbReference type="OrthoDB" id="1117222at2"/>
<proteinExistence type="predicted"/>
<protein>
    <submittedName>
        <fullName evidence="1">3-methyladenine DNA glycosylase AlkD</fullName>
    </submittedName>
</protein>
<accession>A0A1H6XJU4</accession>
<reference evidence="1 2" key="1">
    <citation type="submission" date="2016-10" db="EMBL/GenBank/DDBJ databases">
        <authorList>
            <person name="de Groot N.N."/>
        </authorList>
    </citation>
    <scope>NUCLEOTIDE SEQUENCE [LARGE SCALE GENOMIC DNA]</scope>
    <source>
        <strain evidence="1 2">DSM 19938</strain>
    </source>
</reference>
<dbReference type="AlphaFoldDB" id="A0A1H6XJU4"/>
<dbReference type="PANTHER" id="PTHR41291:SF1">
    <property type="entry name" value="DNA ALKYLATION REPAIR PROTEIN"/>
    <property type="match status" value="1"/>
</dbReference>
<sequence length="224" mass="25562">MTLEETLSQLEGLGSERMREFNAKHGVGQNQFGVKMGDIRAVAKKIKTDHSLALQLWSTENIDARFLAILIMNPKKLTHEELTEMVRSEKFTHVADWLYSYVIKDYPETESLRTLWVESENVMLARAGWSLTSGCVARNPDLLDLPAILDRLESEMADSAPEVQWTMNSTLANIGIRFPEYRSRALEIGERLGIYRNYPVSKGCTSPFAPIWINEIVRRQEQTA</sequence>
<dbReference type="Gene3D" id="1.25.10.90">
    <property type="match status" value="1"/>
</dbReference>
<dbReference type="Proteomes" id="UP000199532">
    <property type="component" value="Unassembled WGS sequence"/>
</dbReference>
<dbReference type="EMBL" id="FNXY01000006">
    <property type="protein sequence ID" value="SEJ27804.1"/>
    <property type="molecule type" value="Genomic_DNA"/>
</dbReference>